<evidence type="ECO:0000259" key="4">
    <source>
        <dbReference type="Pfam" id="PF13360"/>
    </source>
</evidence>
<evidence type="ECO:0000256" key="3">
    <source>
        <dbReference type="ARBA" id="ARBA00023002"/>
    </source>
</evidence>
<dbReference type="Gene3D" id="2.130.10.10">
    <property type="entry name" value="YVTN repeat-like/Quinoprotein amine dehydrogenase"/>
    <property type="match status" value="1"/>
</dbReference>
<dbReference type="InterPro" id="IPR018391">
    <property type="entry name" value="PQQ_b-propeller_rpt"/>
</dbReference>
<keyword evidence="3" id="KW-0560">Oxidoreductase</keyword>
<accession>A0ABP0UZ47</accession>
<dbReference type="SUPFAM" id="SSF50998">
    <property type="entry name" value="Quinoprotein alcohol dehydrogenase-like"/>
    <property type="match status" value="2"/>
</dbReference>
<comment type="cofactor">
    <cofactor evidence="1">
        <name>pyrroloquinoline quinone</name>
        <dbReference type="ChEBI" id="CHEBI:58442"/>
    </cofactor>
</comment>
<dbReference type="Gene3D" id="2.140.10.10">
    <property type="entry name" value="Quinoprotein alcohol dehydrogenase-like superfamily"/>
    <property type="match status" value="1"/>
</dbReference>
<proteinExistence type="inferred from homology"/>
<evidence type="ECO:0000313" key="6">
    <source>
        <dbReference type="Proteomes" id="UP001497512"/>
    </source>
</evidence>
<dbReference type="InterPro" id="IPR015943">
    <property type="entry name" value="WD40/YVTN_repeat-like_dom_sf"/>
</dbReference>
<organism evidence="5 6">
    <name type="scientific">Sphagnum troendelagicum</name>
    <dbReference type="NCBI Taxonomy" id="128251"/>
    <lineage>
        <taxon>Eukaryota</taxon>
        <taxon>Viridiplantae</taxon>
        <taxon>Streptophyta</taxon>
        <taxon>Embryophyta</taxon>
        <taxon>Bryophyta</taxon>
        <taxon>Sphagnophytina</taxon>
        <taxon>Sphagnopsida</taxon>
        <taxon>Sphagnales</taxon>
        <taxon>Sphagnaceae</taxon>
        <taxon>Sphagnum</taxon>
    </lineage>
</organism>
<dbReference type="SMART" id="SM00564">
    <property type="entry name" value="PQQ"/>
    <property type="match status" value="4"/>
</dbReference>
<dbReference type="Proteomes" id="UP001497512">
    <property type="component" value="Chromosome 8"/>
</dbReference>
<gene>
    <name evidence="5" type="ORF">CSSPTR1EN2_LOCUS21860</name>
</gene>
<dbReference type="EMBL" id="OZ019900">
    <property type="protein sequence ID" value="CAK9233947.1"/>
    <property type="molecule type" value="Genomic_DNA"/>
</dbReference>
<dbReference type="InterPro" id="IPR002372">
    <property type="entry name" value="PQQ_rpt_dom"/>
</dbReference>
<sequence>MRRILLPLDSIYDVRRCTEILAFVLISSAATALNSAQGIPIIAPWPNHGGGLANRREAPISSIISKETISSLAVKWSFNASNQITATPAIADGTIYFATWTDGNVYAVNAATGYSVWTTNVSEATGRSGIFSRATPTVADEYLILGVYAPGLIIALFRGNGSVAWTQIVEESPYAQILMSGTAYNGSFFVGVSSNEEQQYANKCCTFRGSFLKMEAHTGTILWKQYMVPDNHGEVGFYSGAAVWGSSPAIDIADNTIYIATGNDYSVPPEITACQAQHNNSVLPDPCFKPGDLQESVVALDLDTGEIQWSTHLGSFDVYVNDCHHTPHPYCPPLADNDYDFGECPMLLSIPALTADGEETMRDVLALGQKSGVVWMLDRLNGSVIWATAAGPGGSAGGATWGSATDGIRIYTNIVNSKNLNFTLRPSSEVINGGAWVAMNASTGDILWSTAVPGGYYAHGPVSISNGVVLVGSAGPPGGVYGLDAETGSVLWSAPTVGSVYGGFSVDDYCGYIGTGVNANAVGKNTTGGQTIYAFCPQ</sequence>
<keyword evidence="6" id="KW-1185">Reference proteome</keyword>
<reference evidence="5" key="1">
    <citation type="submission" date="2024-02" db="EMBL/GenBank/DDBJ databases">
        <authorList>
            <consortium name="ELIXIR-Norway"/>
            <consortium name="Elixir Norway"/>
        </authorList>
    </citation>
    <scope>NUCLEOTIDE SEQUENCE</scope>
</reference>
<dbReference type="PANTHER" id="PTHR32303:SF10">
    <property type="entry name" value="OUTER MEMBRANE PROTEIN ASSEMBLY FACTOR BAMB"/>
    <property type="match status" value="1"/>
</dbReference>
<feature type="domain" description="Pyrrolo-quinoline quinone repeat" evidence="4">
    <location>
        <begin position="73"/>
        <end position="310"/>
    </location>
</feature>
<comment type="similarity">
    <text evidence="2">Belongs to the bacterial PQQ dehydrogenase family.</text>
</comment>
<dbReference type="InterPro" id="IPR011047">
    <property type="entry name" value="Quinoprotein_ADH-like_sf"/>
</dbReference>
<evidence type="ECO:0000256" key="1">
    <source>
        <dbReference type="ARBA" id="ARBA00001931"/>
    </source>
</evidence>
<dbReference type="Pfam" id="PF13360">
    <property type="entry name" value="PQQ_2"/>
    <property type="match status" value="2"/>
</dbReference>
<name>A0ABP0UZ47_9BRYO</name>
<protein>
    <recommendedName>
        <fullName evidence="4">Pyrrolo-quinoline quinone repeat domain-containing protein</fullName>
    </recommendedName>
</protein>
<evidence type="ECO:0000256" key="2">
    <source>
        <dbReference type="ARBA" id="ARBA00008156"/>
    </source>
</evidence>
<evidence type="ECO:0000313" key="5">
    <source>
        <dbReference type="EMBL" id="CAK9233947.1"/>
    </source>
</evidence>
<feature type="domain" description="Pyrrolo-quinoline quinone repeat" evidence="4">
    <location>
        <begin position="371"/>
        <end position="496"/>
    </location>
</feature>
<dbReference type="PANTHER" id="PTHR32303">
    <property type="entry name" value="QUINOPROTEIN ALCOHOL DEHYDROGENASE (CYTOCHROME C)"/>
    <property type="match status" value="1"/>
</dbReference>